<dbReference type="SUPFAM" id="SSF144232">
    <property type="entry name" value="HIT/MYND zinc finger-like"/>
    <property type="match status" value="1"/>
</dbReference>
<name>A0A7J6X1I1_THATH</name>
<evidence type="ECO:0000256" key="1">
    <source>
        <dbReference type="ARBA" id="ARBA00022723"/>
    </source>
</evidence>
<dbReference type="EMBL" id="JABWDY010007819">
    <property type="protein sequence ID" value="KAF5202638.1"/>
    <property type="molecule type" value="Genomic_DNA"/>
</dbReference>
<dbReference type="PANTHER" id="PTHR47570:SF1">
    <property type="entry name" value="ZINC ION BINDING PROTEIN"/>
    <property type="match status" value="1"/>
</dbReference>
<feature type="domain" description="MYND-type" evidence="5">
    <location>
        <begin position="15"/>
        <end position="51"/>
    </location>
</feature>
<evidence type="ECO:0000313" key="7">
    <source>
        <dbReference type="Proteomes" id="UP000554482"/>
    </source>
</evidence>
<dbReference type="Gene3D" id="6.10.140.2220">
    <property type="match status" value="1"/>
</dbReference>
<dbReference type="Pfam" id="PF20179">
    <property type="entry name" value="MSS51_C"/>
    <property type="match status" value="1"/>
</dbReference>
<dbReference type="Pfam" id="PF01753">
    <property type="entry name" value="zf-MYND"/>
    <property type="match status" value="1"/>
</dbReference>
<proteinExistence type="predicted"/>
<dbReference type="PANTHER" id="PTHR47570">
    <property type="entry name" value="ZINC ION BINDING PROTEIN"/>
    <property type="match status" value="1"/>
</dbReference>
<protein>
    <submittedName>
        <fullName evidence="6">Zinc finger mynd domain-containing protein</fullName>
    </submittedName>
</protein>
<dbReference type="InterPro" id="IPR002893">
    <property type="entry name" value="Znf_MYND"/>
</dbReference>
<dbReference type="AlphaFoldDB" id="A0A7J6X1I1"/>
<dbReference type="GO" id="GO:0008270">
    <property type="term" value="F:zinc ion binding"/>
    <property type="evidence" value="ECO:0007669"/>
    <property type="project" value="UniProtKB-KW"/>
</dbReference>
<sequence length="380" mass="42908">MECAAKGSIRGSRSSSKCIGPATRRCGHCGAVAYCSVSHQIAHWSFHKEECERLEQHMRLVDALHDFPFTFSMESTIQICEKKITRCSFLMKRNLHQVGMWNYECKCGASDSSNYSRTDNSWSLPSDSSPCCEPLVPLSKRLNNWEDYYEWRCLPLYSLVSLLLHWPLTLYHVFQLTKSRPISEVHDKVHIHYLGPERELLQLSVFAELQALFPGLEVNIELIGPAIPQFRDGEKIDLRSYCNCFGEGCSCKFGNENASQVVSNGKPLGVTLKLHKGFYHDLYGDIVKDSFPHFVFAANAGVAVYSSWLPTIELIKEMDVPAIFTDYCEEAANLAASCISTMTGRPLTIPIQLNPFRQPMVVEDSALILPCYSNCFLFGM</sequence>
<organism evidence="6 7">
    <name type="scientific">Thalictrum thalictroides</name>
    <name type="common">Rue-anemone</name>
    <name type="synonym">Anemone thalictroides</name>
    <dbReference type="NCBI Taxonomy" id="46969"/>
    <lineage>
        <taxon>Eukaryota</taxon>
        <taxon>Viridiplantae</taxon>
        <taxon>Streptophyta</taxon>
        <taxon>Embryophyta</taxon>
        <taxon>Tracheophyta</taxon>
        <taxon>Spermatophyta</taxon>
        <taxon>Magnoliopsida</taxon>
        <taxon>Ranunculales</taxon>
        <taxon>Ranunculaceae</taxon>
        <taxon>Thalictroideae</taxon>
        <taxon>Thalictrum</taxon>
    </lineage>
</organism>
<reference evidence="6 7" key="1">
    <citation type="submission" date="2020-06" db="EMBL/GenBank/DDBJ databases">
        <title>Transcriptomic and genomic resources for Thalictrum thalictroides and T. hernandezii: Facilitating candidate gene discovery in an emerging model plant lineage.</title>
        <authorList>
            <person name="Arias T."/>
            <person name="Riano-Pachon D.M."/>
            <person name="Di Stilio V.S."/>
        </authorList>
    </citation>
    <scope>NUCLEOTIDE SEQUENCE [LARGE SCALE GENOMIC DNA]</scope>
    <source>
        <strain evidence="7">cv. WT478/WT964</strain>
        <tissue evidence="6">Leaves</tissue>
    </source>
</reference>
<dbReference type="OrthoDB" id="5282002at2759"/>
<evidence type="ECO:0000256" key="2">
    <source>
        <dbReference type="ARBA" id="ARBA00022771"/>
    </source>
</evidence>
<dbReference type="Proteomes" id="UP000554482">
    <property type="component" value="Unassembled WGS sequence"/>
</dbReference>
<dbReference type="PROSITE" id="PS50865">
    <property type="entry name" value="ZF_MYND_2"/>
    <property type="match status" value="1"/>
</dbReference>
<evidence type="ECO:0000259" key="5">
    <source>
        <dbReference type="PROSITE" id="PS50865"/>
    </source>
</evidence>
<evidence type="ECO:0000256" key="4">
    <source>
        <dbReference type="PROSITE-ProRule" id="PRU00134"/>
    </source>
</evidence>
<keyword evidence="2 4" id="KW-0863">Zinc-finger</keyword>
<keyword evidence="3" id="KW-0862">Zinc</keyword>
<gene>
    <name evidence="6" type="ORF">FRX31_007772</name>
</gene>
<dbReference type="InterPro" id="IPR046824">
    <property type="entry name" value="Mss51-like_C"/>
</dbReference>
<keyword evidence="1" id="KW-0479">Metal-binding</keyword>
<accession>A0A7J6X1I1</accession>
<keyword evidence="7" id="KW-1185">Reference proteome</keyword>
<evidence type="ECO:0000256" key="3">
    <source>
        <dbReference type="ARBA" id="ARBA00022833"/>
    </source>
</evidence>
<comment type="caution">
    <text evidence="6">The sequence shown here is derived from an EMBL/GenBank/DDBJ whole genome shotgun (WGS) entry which is preliminary data.</text>
</comment>
<evidence type="ECO:0000313" key="6">
    <source>
        <dbReference type="EMBL" id="KAF5202638.1"/>
    </source>
</evidence>